<evidence type="ECO:0000256" key="1">
    <source>
        <dbReference type="ARBA" id="ARBA00005417"/>
    </source>
</evidence>
<dbReference type="GO" id="GO:0005524">
    <property type="term" value="F:ATP binding"/>
    <property type="evidence" value="ECO:0007669"/>
    <property type="project" value="UniProtKB-KW"/>
</dbReference>
<dbReference type="RefSeq" id="WP_183559270.1">
    <property type="nucleotide sequence ID" value="NZ_CBCSLB010000009.1"/>
</dbReference>
<dbReference type="CDD" id="cd10147">
    <property type="entry name" value="Wzt_C-like"/>
    <property type="match status" value="1"/>
</dbReference>
<evidence type="ECO:0000259" key="6">
    <source>
        <dbReference type="PROSITE" id="PS50893"/>
    </source>
</evidence>
<dbReference type="EMBL" id="JACHXW010000002">
    <property type="protein sequence ID" value="MBB3150885.1"/>
    <property type="molecule type" value="Genomic_DNA"/>
</dbReference>
<dbReference type="InterPro" id="IPR003439">
    <property type="entry name" value="ABC_transporter-like_ATP-bd"/>
</dbReference>
<dbReference type="GO" id="GO:0016020">
    <property type="term" value="C:membrane"/>
    <property type="evidence" value="ECO:0007669"/>
    <property type="project" value="InterPro"/>
</dbReference>
<dbReference type="Proteomes" id="UP000518605">
    <property type="component" value="Unassembled WGS sequence"/>
</dbReference>
<comment type="similarity">
    <text evidence="1">Belongs to the ABC transporter superfamily.</text>
</comment>
<evidence type="ECO:0000313" key="7">
    <source>
        <dbReference type="EMBL" id="MBB3150885.1"/>
    </source>
</evidence>
<accession>A0A7W5C508</accession>
<keyword evidence="5" id="KW-1278">Translocase</keyword>
<feature type="domain" description="ABC transporter" evidence="6">
    <location>
        <begin position="27"/>
        <end position="247"/>
    </location>
</feature>
<dbReference type="Gene3D" id="3.40.50.300">
    <property type="entry name" value="P-loop containing nucleotide triphosphate hydrolases"/>
    <property type="match status" value="1"/>
</dbReference>
<evidence type="ECO:0000256" key="5">
    <source>
        <dbReference type="ARBA" id="ARBA00022967"/>
    </source>
</evidence>
<dbReference type="AlphaFoldDB" id="A0A7W5C508"/>
<evidence type="ECO:0000313" key="8">
    <source>
        <dbReference type="Proteomes" id="UP000518605"/>
    </source>
</evidence>
<evidence type="ECO:0000256" key="4">
    <source>
        <dbReference type="ARBA" id="ARBA00022840"/>
    </source>
</evidence>
<dbReference type="PROSITE" id="PS50893">
    <property type="entry name" value="ABC_TRANSPORTER_2"/>
    <property type="match status" value="1"/>
</dbReference>
<dbReference type="SUPFAM" id="SSF52540">
    <property type="entry name" value="P-loop containing nucleoside triphosphate hydrolases"/>
    <property type="match status" value="1"/>
</dbReference>
<dbReference type="Gene3D" id="2.70.50.60">
    <property type="entry name" value="abc- transporter (atp binding component) like domain"/>
    <property type="match status" value="1"/>
</dbReference>
<keyword evidence="2" id="KW-0813">Transport</keyword>
<dbReference type="Pfam" id="PF14524">
    <property type="entry name" value="Wzt_C"/>
    <property type="match status" value="1"/>
</dbReference>
<evidence type="ECO:0000256" key="3">
    <source>
        <dbReference type="ARBA" id="ARBA00022741"/>
    </source>
</evidence>
<dbReference type="GO" id="GO:0016887">
    <property type="term" value="F:ATP hydrolysis activity"/>
    <property type="evidence" value="ECO:0007669"/>
    <property type="project" value="InterPro"/>
</dbReference>
<comment type="caution">
    <text evidence="7">The sequence shown here is derived from an EMBL/GenBank/DDBJ whole genome shotgun (WGS) entry which is preliminary data.</text>
</comment>
<dbReference type="PROSITE" id="PS00211">
    <property type="entry name" value="ABC_TRANSPORTER_1"/>
    <property type="match status" value="1"/>
</dbReference>
<name>A0A7W5C508_9BACL</name>
<dbReference type="PANTHER" id="PTHR46743">
    <property type="entry name" value="TEICHOIC ACIDS EXPORT ATP-BINDING PROTEIN TAGH"/>
    <property type="match status" value="1"/>
</dbReference>
<evidence type="ECO:0000256" key="2">
    <source>
        <dbReference type="ARBA" id="ARBA00022448"/>
    </source>
</evidence>
<organism evidence="7 8">
    <name type="scientific">Paenibacillus endophyticus</name>
    <dbReference type="NCBI Taxonomy" id="1294268"/>
    <lineage>
        <taxon>Bacteria</taxon>
        <taxon>Bacillati</taxon>
        <taxon>Bacillota</taxon>
        <taxon>Bacilli</taxon>
        <taxon>Bacillales</taxon>
        <taxon>Paenibacillaceae</taxon>
        <taxon>Paenibacillus</taxon>
    </lineage>
</organism>
<dbReference type="InterPro" id="IPR015860">
    <property type="entry name" value="ABC_transpr_TagH-like"/>
</dbReference>
<dbReference type="SMART" id="SM00382">
    <property type="entry name" value="AAA"/>
    <property type="match status" value="1"/>
</dbReference>
<protein>
    <submittedName>
        <fullName evidence="7">ABC-type polysaccharide/polyol phosphate transport system ATPase subunit</fullName>
    </submittedName>
</protein>
<keyword evidence="3" id="KW-0547">Nucleotide-binding</keyword>
<gene>
    <name evidence="7" type="ORF">FHS16_000919</name>
</gene>
<dbReference type="InterPro" id="IPR027417">
    <property type="entry name" value="P-loop_NTPase"/>
</dbReference>
<dbReference type="PANTHER" id="PTHR46743:SF2">
    <property type="entry name" value="TEICHOIC ACIDS EXPORT ATP-BINDING PROTEIN TAGH"/>
    <property type="match status" value="1"/>
</dbReference>
<dbReference type="Pfam" id="PF00005">
    <property type="entry name" value="ABC_tran"/>
    <property type="match status" value="1"/>
</dbReference>
<keyword evidence="8" id="KW-1185">Reference proteome</keyword>
<dbReference type="CDD" id="cd03220">
    <property type="entry name" value="ABC_KpsT_Wzt"/>
    <property type="match status" value="1"/>
</dbReference>
<keyword evidence="4" id="KW-0067">ATP-binding</keyword>
<dbReference type="InterPro" id="IPR050683">
    <property type="entry name" value="Bact_Polysacc_Export_ATP-bd"/>
</dbReference>
<reference evidence="7 8" key="1">
    <citation type="submission" date="2020-08" db="EMBL/GenBank/DDBJ databases">
        <title>Genomic Encyclopedia of Type Strains, Phase III (KMG-III): the genomes of soil and plant-associated and newly described type strains.</title>
        <authorList>
            <person name="Whitman W."/>
        </authorList>
    </citation>
    <scope>NUCLEOTIDE SEQUENCE [LARGE SCALE GENOMIC DNA]</scope>
    <source>
        <strain evidence="7 8">CECT 8234</strain>
    </source>
</reference>
<dbReference type="InterPro" id="IPR003593">
    <property type="entry name" value="AAA+_ATPase"/>
</dbReference>
<proteinExistence type="inferred from homology"/>
<dbReference type="GO" id="GO:0140359">
    <property type="term" value="F:ABC-type transporter activity"/>
    <property type="evidence" value="ECO:0007669"/>
    <property type="project" value="InterPro"/>
</dbReference>
<dbReference type="InterPro" id="IPR029439">
    <property type="entry name" value="Wzt_C"/>
</dbReference>
<sequence>MSFDAPIISLKHVSKSFKMYEKPIDRLKQSILRKKTYKEFWSLKNISMSLHKGQTIGIIGKNGSGKSTLLQIIAQTLQPTDGEVVINGRIAALLELGSGFNPEFTGRENVIMNGAINGFSPTEIKNRMDSIEEFADIGEFIDQPVKTYSSGMFVRLAFSCAIHVNPDILIVDEALAVGDMQFQLKCIEKMKAFKNEGKTILFVSHDGYSIRNFCDEAIWMIDGQIHQRGDANTVTKNYEDFMKFGLDTETKDDTIEPEKNASTHVISIDKVEFKNEIGEIKKDFEFDEDVYVEMSYRQFKEQEFLVGGIALFDRQGTYICGLNTKLDGYELPNVPGKYKLILKYEKIKLLPGTYSVDVGFFESSGLVRLDYKARYESFRVSSNKYFAEGITFIDHKWDFER</sequence>
<dbReference type="InterPro" id="IPR017871">
    <property type="entry name" value="ABC_transporter-like_CS"/>
</dbReference>